<organism evidence="2 3">
    <name type="scientific">[Clostridium] cellulosi</name>
    <dbReference type="NCBI Taxonomy" id="29343"/>
    <lineage>
        <taxon>Bacteria</taxon>
        <taxon>Bacillati</taxon>
        <taxon>Bacillota</taxon>
        <taxon>Clostridia</taxon>
        <taxon>Eubacteriales</taxon>
        <taxon>Oscillospiraceae</taxon>
        <taxon>Oscillospiraceae incertae sedis</taxon>
    </lineage>
</organism>
<dbReference type="PATRIC" id="fig|29343.3.peg.53"/>
<keyword evidence="3" id="KW-1185">Reference proteome</keyword>
<sequence length="209" mass="23995">MKREKLNLFRTTAYIVSFVVLLSSSFNYLIYVSQLLNFSHAVLFIFLHLLFLVSLCAALENIIIESALSLFNDTEKSEVEARLYGGKRFMPLRPIIFIVIFIACYIIFASPEDYSSDFRELILLIPSSAIVINARMLISGRIRYINGHYMYYNGKFNFIMSYSTNELGQLVFITEDGTLKNIGVSQENSNFKALIEEFKRNGLRSGTKQ</sequence>
<accession>A0A078KQ05</accession>
<gene>
    <name evidence="2" type="ORF">CCDG5_0048</name>
</gene>
<evidence type="ECO:0000313" key="3">
    <source>
        <dbReference type="Proteomes" id="UP000032431"/>
    </source>
</evidence>
<dbReference type="AlphaFoldDB" id="A0A078KQ05"/>
<dbReference type="STRING" id="29343.CCDG5_0048"/>
<keyword evidence="1" id="KW-0812">Transmembrane</keyword>
<keyword evidence="1" id="KW-0472">Membrane</keyword>
<name>A0A078KQ05_9FIRM</name>
<feature type="transmembrane region" description="Helical" evidence="1">
    <location>
        <begin position="92"/>
        <end position="109"/>
    </location>
</feature>
<reference evidence="3" key="1">
    <citation type="submission" date="2014-07" db="EMBL/GenBank/DDBJ databases">
        <authorList>
            <person name="Wibberg D."/>
        </authorList>
    </citation>
    <scope>NUCLEOTIDE SEQUENCE [LARGE SCALE GENOMIC DNA]</scope>
    <source>
        <strain evidence="3">DG5</strain>
    </source>
</reference>
<dbReference type="EMBL" id="LM995447">
    <property type="protein sequence ID" value="CDZ23199.1"/>
    <property type="molecule type" value="Genomic_DNA"/>
</dbReference>
<keyword evidence="1" id="KW-1133">Transmembrane helix</keyword>
<dbReference type="Proteomes" id="UP000032431">
    <property type="component" value="Chromosome I"/>
</dbReference>
<evidence type="ECO:0000313" key="2">
    <source>
        <dbReference type="EMBL" id="CDZ23199.1"/>
    </source>
</evidence>
<feature type="transmembrane region" description="Helical" evidence="1">
    <location>
        <begin position="121"/>
        <end position="138"/>
    </location>
</feature>
<feature type="transmembrane region" description="Helical" evidence="1">
    <location>
        <begin position="38"/>
        <end position="59"/>
    </location>
</feature>
<proteinExistence type="predicted"/>
<feature type="transmembrane region" description="Helical" evidence="1">
    <location>
        <begin position="12"/>
        <end position="32"/>
    </location>
</feature>
<protein>
    <submittedName>
        <fullName evidence="2">Putative membrane protein</fullName>
    </submittedName>
</protein>
<dbReference type="KEGG" id="ccel:CCDG5_0048"/>
<evidence type="ECO:0000256" key="1">
    <source>
        <dbReference type="SAM" id="Phobius"/>
    </source>
</evidence>
<dbReference type="HOGENOM" id="CLU_1313625_0_0_9"/>